<name>A0A1Y2E5A7_9FUNG</name>
<feature type="region of interest" description="Disordered" evidence="1">
    <location>
        <begin position="411"/>
        <end position="466"/>
    </location>
</feature>
<evidence type="ECO:0000256" key="1">
    <source>
        <dbReference type="SAM" id="MobiDB-lite"/>
    </source>
</evidence>
<feature type="compositionally biased region" description="Polar residues" evidence="1">
    <location>
        <begin position="680"/>
        <end position="694"/>
    </location>
</feature>
<evidence type="ECO:0000313" key="3">
    <source>
        <dbReference type="EMBL" id="ORY66730.1"/>
    </source>
</evidence>
<dbReference type="PANTHER" id="PTHR14336:SF8">
    <property type="entry name" value="PROTEIN OPY1"/>
    <property type="match status" value="1"/>
</dbReference>
<dbReference type="Pfam" id="PF00169">
    <property type="entry name" value="PH"/>
    <property type="match status" value="2"/>
</dbReference>
<evidence type="ECO:0000259" key="2">
    <source>
        <dbReference type="PROSITE" id="PS50003"/>
    </source>
</evidence>
<sequence>MIVYEENPNSGYIDDSFSNDEVDSEIEIENALAIINTGLNEKIIKSGYLKKKGEKRKVWKRRWFVFRPNRLSYYKNEKEYKLLKVIPLDDILSVYNYNDQQKYIQSINTNKSDSTPVSSKPQKQNLMNAFYVNTKERTYLLQAQSVDDRDQWIKALDSSISGKKTNAFNPHEFLVNNNLISSSMANNINQKFNNMNNNNNSNNSNHATITTNNKNVNNITSTTDNLSIESRENRNIKDNELNFFYTEEDEINHINQVIQNNMALQMPKVNIKEDYSKVYYINNVTQKTQKSKSTKAVNFSTNAPSVHILMDEESDDDTEELMKGDEDDDEDEDEEFKTAFEVEVKDKIGNNNGNDNDNEDNLEFFNSDEILNVIEKKLKFENDINLTGSKTNGNYSVTKQMIKSKKQVDLLSKEKLDDMEEEEEDDDEDDKDDDEYEEEEDDDDDGDDDDYGEEDEYMLGSSNDDHQSLSIYSQKKEYLKQQMEKDVIIQQGYMYKYRRNALKKKWKKYWFVIRNGNLFIYKNEQEYVVKSIIPLENTMAICEVKRTSRIGRKGKKNRVRYCFQLIQSIVPKMTEKQFSIDSVHTTTTNTTNTDLSNDTYFGRHNSFAEPNEISSSYSSSVSLSNQNGCTTTTTTTSTNSNSNSSNNCTNTINTMNTITEDIITSNFEPNDHSINKIKESGNTSNSNTEIDNASTTVEDKNDEIIKKKKTSILKINTNNSNKRLTGSFDSYSSFDDVNKNNTKYKRSSFLTNYMNTMSPTGNVIPVTPKRKTFVKVFTFSAPTETSRKIWIANLLNECEKVQEN</sequence>
<dbReference type="AlphaFoldDB" id="A0A1Y2E5A7"/>
<feature type="domain" description="PH" evidence="2">
    <location>
        <begin position="487"/>
        <end position="799"/>
    </location>
</feature>
<dbReference type="InterPro" id="IPR001849">
    <property type="entry name" value="PH_domain"/>
</dbReference>
<reference evidence="3 4" key="1">
    <citation type="submission" date="2016-08" db="EMBL/GenBank/DDBJ databases">
        <title>A Parts List for Fungal Cellulosomes Revealed by Comparative Genomics.</title>
        <authorList>
            <consortium name="DOE Joint Genome Institute"/>
            <person name="Haitjema C.H."/>
            <person name="Gilmore S.P."/>
            <person name="Henske J.K."/>
            <person name="Solomon K.V."/>
            <person name="De Groot R."/>
            <person name="Kuo A."/>
            <person name="Mondo S.J."/>
            <person name="Salamov A.A."/>
            <person name="Labutti K."/>
            <person name="Zhao Z."/>
            <person name="Chiniquy J."/>
            <person name="Barry K."/>
            <person name="Brewer H.M."/>
            <person name="Purvine S.O."/>
            <person name="Wright A.T."/>
            <person name="Boxma B."/>
            <person name="Van Alen T."/>
            <person name="Hackstein J.H."/>
            <person name="Baker S.E."/>
            <person name="Grigoriev I.V."/>
            <person name="O'Malley M.A."/>
        </authorList>
    </citation>
    <scope>NUCLEOTIDE SEQUENCE [LARGE SCALE GENOMIC DNA]</scope>
    <source>
        <strain evidence="3 4">G1</strain>
    </source>
</reference>
<dbReference type="PROSITE" id="PS50003">
    <property type="entry name" value="PH_DOMAIN"/>
    <property type="match status" value="2"/>
</dbReference>
<feature type="region of interest" description="Disordered" evidence="1">
    <location>
        <begin position="313"/>
        <end position="335"/>
    </location>
</feature>
<dbReference type="SMART" id="SM00233">
    <property type="entry name" value="PH"/>
    <property type="match status" value="2"/>
</dbReference>
<dbReference type="STRING" id="1754190.A0A1Y2E5A7"/>
<dbReference type="PANTHER" id="PTHR14336">
    <property type="entry name" value="TANDEM PH DOMAIN CONTAINING PROTEIN"/>
    <property type="match status" value="1"/>
</dbReference>
<protein>
    <submittedName>
        <fullName evidence="3">PH-domain-containing protein</fullName>
    </submittedName>
</protein>
<comment type="caution">
    <text evidence="3">The sequence shown here is derived from an EMBL/GenBank/DDBJ whole genome shotgun (WGS) entry which is preliminary data.</text>
</comment>
<accession>A0A1Y2E5A7</accession>
<proteinExistence type="predicted"/>
<feature type="compositionally biased region" description="Basic and acidic residues" evidence="1">
    <location>
        <begin position="669"/>
        <end position="679"/>
    </location>
</feature>
<dbReference type="Proteomes" id="UP000193920">
    <property type="component" value="Unassembled WGS sequence"/>
</dbReference>
<dbReference type="SUPFAM" id="SSF50729">
    <property type="entry name" value="PH domain-like"/>
    <property type="match status" value="2"/>
</dbReference>
<dbReference type="InterPro" id="IPR051707">
    <property type="entry name" value="PI-Interact_SigTrans_Reg"/>
</dbReference>
<feature type="compositionally biased region" description="Low complexity" evidence="1">
    <location>
        <begin position="614"/>
        <end position="647"/>
    </location>
</feature>
<dbReference type="FunFam" id="2.30.29.30:FF:000286">
    <property type="entry name" value="PH-protein kinase domain containing protein"/>
    <property type="match status" value="1"/>
</dbReference>
<evidence type="ECO:0000313" key="4">
    <source>
        <dbReference type="Proteomes" id="UP000193920"/>
    </source>
</evidence>
<gene>
    <name evidence="3" type="ORF">LY90DRAFT_700623</name>
</gene>
<dbReference type="Gene3D" id="2.30.29.30">
    <property type="entry name" value="Pleckstrin-homology domain (PH domain)/Phosphotyrosine-binding domain (PTB)"/>
    <property type="match status" value="2"/>
</dbReference>
<dbReference type="InterPro" id="IPR011993">
    <property type="entry name" value="PH-like_dom_sf"/>
</dbReference>
<dbReference type="OrthoDB" id="2157866at2759"/>
<organism evidence="3 4">
    <name type="scientific">Neocallimastix californiae</name>
    <dbReference type="NCBI Taxonomy" id="1754190"/>
    <lineage>
        <taxon>Eukaryota</taxon>
        <taxon>Fungi</taxon>
        <taxon>Fungi incertae sedis</taxon>
        <taxon>Chytridiomycota</taxon>
        <taxon>Chytridiomycota incertae sedis</taxon>
        <taxon>Neocallimastigomycetes</taxon>
        <taxon>Neocallimastigales</taxon>
        <taxon>Neocallimastigaceae</taxon>
        <taxon>Neocallimastix</taxon>
    </lineage>
</organism>
<feature type="region of interest" description="Disordered" evidence="1">
    <location>
        <begin position="612"/>
        <end position="647"/>
    </location>
</feature>
<feature type="domain" description="PH" evidence="2">
    <location>
        <begin position="42"/>
        <end position="161"/>
    </location>
</feature>
<feature type="region of interest" description="Disordered" evidence="1">
    <location>
        <begin position="668"/>
        <end position="694"/>
    </location>
</feature>
<dbReference type="EMBL" id="MCOG01000050">
    <property type="protein sequence ID" value="ORY66730.1"/>
    <property type="molecule type" value="Genomic_DNA"/>
</dbReference>
<keyword evidence="4" id="KW-1185">Reference proteome</keyword>
<feature type="compositionally biased region" description="Acidic residues" evidence="1">
    <location>
        <begin position="417"/>
        <end position="457"/>
    </location>
</feature>